<evidence type="ECO:0000313" key="1">
    <source>
        <dbReference type="EMBL" id="RUS68199.1"/>
    </source>
</evidence>
<comment type="caution">
    <text evidence="1">The sequence shown here is derived from an EMBL/GenBank/DDBJ whole genome shotgun (WGS) entry which is preliminary data.</text>
</comment>
<dbReference type="EMBL" id="PQSP01000001">
    <property type="protein sequence ID" value="RUS68199.1"/>
    <property type="molecule type" value="Genomic_DNA"/>
</dbReference>
<reference evidence="1 2" key="1">
    <citation type="submission" date="2018-01" db="EMBL/GenBank/DDBJ databases">
        <title>Saezia sanguinis gen. nov., sp. nov., in the order Burkholderiales isolated from human blood.</title>
        <authorList>
            <person name="Medina-Pascual M.J."/>
            <person name="Valdezate S."/>
            <person name="Monzon S."/>
            <person name="Cuesta I."/>
            <person name="Carrasco G."/>
            <person name="Villalon P."/>
            <person name="Saez-Nieto J.A."/>
        </authorList>
    </citation>
    <scope>NUCLEOTIDE SEQUENCE [LARGE SCALE GENOMIC DNA]</scope>
    <source>
        <strain evidence="1 2">CNM695-12</strain>
    </source>
</reference>
<name>A0A433SHH2_9BURK</name>
<dbReference type="AlphaFoldDB" id="A0A433SHH2"/>
<gene>
    <name evidence="1" type="ORF">CUZ56_00686</name>
</gene>
<protein>
    <submittedName>
        <fullName evidence="1">Uncharacterized protein</fullName>
    </submittedName>
</protein>
<organism evidence="1 2">
    <name type="scientific">Saezia sanguinis</name>
    <dbReference type="NCBI Taxonomy" id="1965230"/>
    <lineage>
        <taxon>Bacteria</taxon>
        <taxon>Pseudomonadati</taxon>
        <taxon>Pseudomonadota</taxon>
        <taxon>Betaproteobacteria</taxon>
        <taxon>Burkholderiales</taxon>
        <taxon>Saeziaceae</taxon>
        <taxon>Saezia</taxon>
    </lineage>
</organism>
<accession>A0A433SHH2</accession>
<proteinExistence type="predicted"/>
<evidence type="ECO:0000313" key="2">
    <source>
        <dbReference type="Proteomes" id="UP000286947"/>
    </source>
</evidence>
<dbReference type="Proteomes" id="UP000286947">
    <property type="component" value="Unassembled WGS sequence"/>
</dbReference>
<keyword evidence="2" id="KW-1185">Reference proteome</keyword>
<sequence length="43" mass="4597">MFRYDKQIESIRAGRGQDSLRLCFGSVHVGKSALGGLLSQSAG</sequence>